<keyword evidence="1" id="KW-0175">Coiled coil</keyword>
<feature type="region of interest" description="Disordered" evidence="2">
    <location>
        <begin position="134"/>
        <end position="169"/>
    </location>
</feature>
<evidence type="ECO:0000313" key="5">
    <source>
        <dbReference type="Proteomes" id="UP000053766"/>
    </source>
</evidence>
<evidence type="ECO:0000313" key="4">
    <source>
        <dbReference type="EMBL" id="KJH53628.1"/>
    </source>
</evidence>
<dbReference type="OrthoDB" id="5566667at2759"/>
<evidence type="ECO:0000256" key="2">
    <source>
        <dbReference type="SAM" id="MobiDB-lite"/>
    </source>
</evidence>
<feature type="region of interest" description="Disordered" evidence="2">
    <location>
        <begin position="621"/>
        <end position="641"/>
    </location>
</feature>
<protein>
    <recommendedName>
        <fullName evidence="3">Protein phosphatase 1 regulatory subunit 21 N-terminal domain-containing protein</fullName>
    </recommendedName>
</protein>
<dbReference type="PANTHER" id="PTHR21448">
    <property type="entry name" value="SMOOTH MUSCLE MYOSIN HEAVY CHAIN-RELATED"/>
    <property type="match status" value="1"/>
</dbReference>
<dbReference type="Proteomes" id="UP000053766">
    <property type="component" value="Unassembled WGS sequence"/>
</dbReference>
<feature type="coiled-coil region" evidence="1">
    <location>
        <begin position="568"/>
        <end position="613"/>
    </location>
</feature>
<accession>A0A0D8Y9V0</accession>
<dbReference type="GO" id="GO:0016020">
    <property type="term" value="C:membrane"/>
    <property type="evidence" value="ECO:0007669"/>
    <property type="project" value="TreeGrafter"/>
</dbReference>
<keyword evidence="5" id="KW-1185">Reference proteome</keyword>
<name>A0A0D8Y9V0_DICVI</name>
<feature type="compositionally biased region" description="Basic and acidic residues" evidence="2">
    <location>
        <begin position="137"/>
        <end position="163"/>
    </location>
</feature>
<sequence length="641" mass="72882">MSVSSVSFNTDVNIRYDRLSSEYARESIRELEIHLRKIEAENESLTFRNDQLTKRVESLQNELESSTNAKAVAIKKNKSLKKSKESRTSSQVEDLENRVSVLEEELQDKICQNMELANQINELKQRHTDELSSLMNEHSREVEDIKSRSYDSQSRENKADKPVKSVKPLEQSLEICESPSATPSPQPPPINDAYLQVAESIQNVLQGLSTFFELFYQRTQIYPFDATMESLPHHIKKWSTDVLQLCCAFSVVVQHCKEKLPELLDRLAIEENKITWCDSKLEKLNSAWCTNLCRLFEAMDSVCRVMEVNTSTLDIGDKVYAALEEGVSVVKELHITFTTRWAIESRFPTTTRKSCCIGTATSHCLSRLVNDMRKLAARVYAVNGLLLDNDKDTPICLDREVLMDSLSCNDSGNSANKETQFVENPSPCREGVDTCDFGCQTDESSNISCNSQNNLGELLFCNSEVSSEQMMVPFLDSVDYLKAKVSTLESERESHLVDLSLLRRKLAHFGAKEVNEAGYSEVEILKQVNRERLRAVADDLQVVQCAANYYKGECMILLRKNHICMKEKQALEESVQNMTLKVATLTDELKLVRHNYNEQLSQMTEHIADLNGRLADIEKGKKEKQLSSAQQRTGLRSLFMK</sequence>
<dbReference type="AlphaFoldDB" id="A0A0D8Y9V0"/>
<dbReference type="InterPro" id="IPR019343">
    <property type="entry name" value="PPP1R21_N"/>
</dbReference>
<feature type="domain" description="Protein phosphatase 1 regulatory subunit 21 N-terminal" evidence="3">
    <location>
        <begin position="17"/>
        <end position="106"/>
    </location>
</feature>
<gene>
    <name evidence="4" type="ORF">DICVIV_00056</name>
</gene>
<dbReference type="PANTHER" id="PTHR21448:SF0">
    <property type="entry name" value="PROTEIN PHOSPHATASE 1 REGULATORY SUBUNIT 21"/>
    <property type="match status" value="1"/>
</dbReference>
<dbReference type="GO" id="GO:0005769">
    <property type="term" value="C:early endosome"/>
    <property type="evidence" value="ECO:0007669"/>
    <property type="project" value="TreeGrafter"/>
</dbReference>
<dbReference type="InterPro" id="IPR040024">
    <property type="entry name" value="PPP1R21"/>
</dbReference>
<proteinExistence type="predicted"/>
<evidence type="ECO:0000256" key="1">
    <source>
        <dbReference type="SAM" id="Coils"/>
    </source>
</evidence>
<dbReference type="SMART" id="SM01254">
    <property type="entry name" value="KLRAQ"/>
    <property type="match status" value="1"/>
</dbReference>
<dbReference type="Pfam" id="PF21636">
    <property type="entry name" value="PPP1R21_C"/>
    <property type="match status" value="1"/>
</dbReference>
<organism evidence="4 5">
    <name type="scientific">Dictyocaulus viviparus</name>
    <name type="common">Bovine lungworm</name>
    <dbReference type="NCBI Taxonomy" id="29172"/>
    <lineage>
        <taxon>Eukaryota</taxon>
        <taxon>Metazoa</taxon>
        <taxon>Ecdysozoa</taxon>
        <taxon>Nematoda</taxon>
        <taxon>Chromadorea</taxon>
        <taxon>Rhabditida</taxon>
        <taxon>Rhabditina</taxon>
        <taxon>Rhabditomorpha</taxon>
        <taxon>Strongyloidea</taxon>
        <taxon>Metastrongylidae</taxon>
        <taxon>Dictyocaulus</taxon>
    </lineage>
</organism>
<reference evidence="4" key="1">
    <citation type="submission" date="2013-11" db="EMBL/GenBank/DDBJ databases">
        <title>Draft genome of the bovine lungworm Dictyocaulus viviparus.</title>
        <authorList>
            <person name="Mitreva M."/>
        </authorList>
    </citation>
    <scope>NUCLEOTIDE SEQUENCE [LARGE SCALE GENOMIC DNA]</scope>
    <source>
        <strain evidence="4">HannoverDv2000</strain>
    </source>
</reference>
<dbReference type="STRING" id="29172.A0A0D8Y9V0"/>
<dbReference type="EMBL" id="KN716150">
    <property type="protein sequence ID" value="KJH53628.1"/>
    <property type="molecule type" value="Genomic_DNA"/>
</dbReference>
<dbReference type="Pfam" id="PF10205">
    <property type="entry name" value="KLRAQ"/>
    <property type="match status" value="1"/>
</dbReference>
<evidence type="ECO:0000259" key="3">
    <source>
        <dbReference type="SMART" id="SM01254"/>
    </source>
</evidence>
<dbReference type="InterPro" id="IPR049372">
    <property type="entry name" value="PPP1R21_C"/>
</dbReference>